<feature type="domain" description="FHA" evidence="3">
    <location>
        <begin position="41"/>
        <end position="93"/>
    </location>
</feature>
<feature type="region of interest" description="Disordered" evidence="2">
    <location>
        <begin position="180"/>
        <end position="218"/>
    </location>
</feature>
<dbReference type="AlphaFoldDB" id="A0A7M2X3F8"/>
<dbReference type="SUPFAM" id="SSF49879">
    <property type="entry name" value="SMAD/FHA domain"/>
    <property type="match status" value="1"/>
</dbReference>
<evidence type="ECO:0000256" key="1">
    <source>
        <dbReference type="SAM" id="Coils"/>
    </source>
</evidence>
<evidence type="ECO:0000313" key="5">
    <source>
        <dbReference type="Proteomes" id="UP000593765"/>
    </source>
</evidence>
<dbReference type="RefSeq" id="WP_206295489.1">
    <property type="nucleotide sequence ID" value="NZ_CP063458.1"/>
</dbReference>
<feature type="compositionally biased region" description="Basic and acidic residues" evidence="2">
    <location>
        <begin position="461"/>
        <end position="475"/>
    </location>
</feature>
<feature type="region of interest" description="Disordered" evidence="2">
    <location>
        <begin position="448"/>
        <end position="483"/>
    </location>
</feature>
<accession>A0A7M2X3F8</accession>
<evidence type="ECO:0000313" key="4">
    <source>
        <dbReference type="EMBL" id="QOV92159.1"/>
    </source>
</evidence>
<keyword evidence="5" id="KW-1185">Reference proteome</keyword>
<dbReference type="Gene3D" id="2.60.200.20">
    <property type="match status" value="1"/>
</dbReference>
<name>A0A7M2X3F8_9BACT</name>
<protein>
    <submittedName>
        <fullName evidence="4">FHA domain-containing protein</fullName>
    </submittedName>
</protein>
<dbReference type="KEGG" id="hbs:IPV69_12705"/>
<sequence>MAGTTAPGITAPPTSGSQTLRVIHLTGSNAGTTQELAPGQVQVGRHPESRVRFDHTVDFLVSTRHGQFSFEQGQWYIIDTNSTNGTWVSGARVQRQALTQGMLVVLGTPGAAGSASFKVDLDGTATTGIPDGEGAFAQEPPSSSEMVRFVCQSCGAIDTAPAVDIGQNVDCGVCGKKTKVVPMSPTQGSQRSAGAPPVASGPPPVIPGSAAPGSQHPKAIIPEDAGFFGGIIGNVKGAIHRMKEKKELNRDIAAIEQQIPAIESALQQAATSLGAELWQSAGAATAASHEKIKPFRATDKLAALDASVEQVKERRKAAEEEASKHAADHQHWLEEWQARHATLEGDLALAVQTLADARAEQARARQAVAATASERSPAMAAISARLTELSTEAAGEPKDDFASRYQSAMEELETSLVTLKAPLADWADKVAARTAAAEALDRSTQAHAEATAKVAASNQEKSAKEAARAGQERAHQQALQSLSAEVDRIRQQAPALHADLGRQFVELQQAPAIDPPPGSLAAAKAALDRLKQAQATIAEKKKRLTELEAG</sequence>
<keyword evidence="1" id="KW-0175">Coiled coil</keyword>
<feature type="coiled-coil region" evidence="1">
    <location>
        <begin position="520"/>
        <end position="550"/>
    </location>
</feature>
<dbReference type="PROSITE" id="PS50006">
    <property type="entry name" value="FHA_DOMAIN"/>
    <property type="match status" value="1"/>
</dbReference>
<gene>
    <name evidence="4" type="ORF">IPV69_12705</name>
</gene>
<dbReference type="Pfam" id="PF00498">
    <property type="entry name" value="FHA"/>
    <property type="match status" value="1"/>
</dbReference>
<evidence type="ECO:0000256" key="2">
    <source>
        <dbReference type="SAM" id="MobiDB-lite"/>
    </source>
</evidence>
<proteinExistence type="predicted"/>
<reference evidence="4 5" key="1">
    <citation type="submission" date="2020-10" db="EMBL/GenBank/DDBJ databases">
        <title>Wide distribution of Phycisphaera-like planctomycetes from WD2101 soil group in peatlands and genome analysis of the first cultivated representative.</title>
        <authorList>
            <person name="Dedysh S.N."/>
            <person name="Beletsky A.V."/>
            <person name="Ivanova A."/>
            <person name="Kulichevskaya I.S."/>
            <person name="Suzina N.E."/>
            <person name="Philippov D.A."/>
            <person name="Rakitin A.L."/>
            <person name="Mardanov A.V."/>
            <person name="Ravin N.V."/>
        </authorList>
    </citation>
    <scope>NUCLEOTIDE SEQUENCE [LARGE SCALE GENOMIC DNA]</scope>
    <source>
        <strain evidence="4 5">M1803</strain>
    </source>
</reference>
<dbReference type="Proteomes" id="UP000593765">
    <property type="component" value="Chromosome"/>
</dbReference>
<dbReference type="SMART" id="SM00240">
    <property type="entry name" value="FHA"/>
    <property type="match status" value="1"/>
</dbReference>
<evidence type="ECO:0000259" key="3">
    <source>
        <dbReference type="PROSITE" id="PS50006"/>
    </source>
</evidence>
<dbReference type="EMBL" id="CP063458">
    <property type="protein sequence ID" value="QOV92159.1"/>
    <property type="molecule type" value="Genomic_DNA"/>
</dbReference>
<feature type="coiled-coil region" evidence="1">
    <location>
        <begin position="301"/>
        <end position="328"/>
    </location>
</feature>
<dbReference type="InterPro" id="IPR008984">
    <property type="entry name" value="SMAD_FHA_dom_sf"/>
</dbReference>
<dbReference type="InterPro" id="IPR000253">
    <property type="entry name" value="FHA_dom"/>
</dbReference>
<organism evidence="4 5">
    <name type="scientific">Humisphaera borealis</name>
    <dbReference type="NCBI Taxonomy" id="2807512"/>
    <lineage>
        <taxon>Bacteria</taxon>
        <taxon>Pseudomonadati</taxon>
        <taxon>Planctomycetota</taxon>
        <taxon>Phycisphaerae</taxon>
        <taxon>Tepidisphaerales</taxon>
        <taxon>Tepidisphaeraceae</taxon>
        <taxon>Humisphaera</taxon>
    </lineage>
</organism>
<dbReference type="CDD" id="cd00060">
    <property type="entry name" value="FHA"/>
    <property type="match status" value="1"/>
</dbReference>